<keyword evidence="1" id="KW-0472">Membrane</keyword>
<gene>
    <name evidence="2" type="ORF">CSKR_107190</name>
</gene>
<reference evidence="2 3" key="2">
    <citation type="journal article" date="2021" name="Genomics">
        <title>High-quality reference genome for Clonorchis sinensis.</title>
        <authorList>
            <person name="Young N.D."/>
            <person name="Stroehlein A.J."/>
            <person name="Kinkar L."/>
            <person name="Wang T."/>
            <person name="Sohn W.M."/>
            <person name="Chang B.C.H."/>
            <person name="Kaur P."/>
            <person name="Weisz D."/>
            <person name="Dudchenko O."/>
            <person name="Aiden E.L."/>
            <person name="Korhonen P.K."/>
            <person name="Gasser R.B."/>
        </authorList>
    </citation>
    <scope>NUCLEOTIDE SEQUENCE [LARGE SCALE GENOMIC DNA]</scope>
    <source>
        <strain evidence="2">Cs-k2</strain>
    </source>
</reference>
<dbReference type="OrthoDB" id="10051416at2759"/>
<evidence type="ECO:0000256" key="1">
    <source>
        <dbReference type="SAM" id="Phobius"/>
    </source>
</evidence>
<name>A0A8T1MZZ1_CLOSI</name>
<comment type="caution">
    <text evidence="2">The sequence shown here is derived from an EMBL/GenBank/DDBJ whole genome shotgun (WGS) entry which is preliminary data.</text>
</comment>
<evidence type="ECO:0000313" key="2">
    <source>
        <dbReference type="EMBL" id="KAG5454425.1"/>
    </source>
</evidence>
<sequence>MFQYGGSARRLYTRFKLLHLVVVASVCIIFTWSVASWLPDSGKSISDKKRLQWEILQLSQKYVQTLAEAQKFEPDGPYSSQTTAYAPHMLHVQVLPIDGSLRTVTVRTVTVRYGSTFSPEPLQGPVYFVLPIFSTVGARWLKWLEREFTDRKVRGSNPTRSASRLPLSRFGQPGNIPALLLPPGGMAARPRKGATAERLFSVQQL</sequence>
<reference evidence="2 3" key="1">
    <citation type="journal article" date="2018" name="Biotechnol. Adv.">
        <title>Improved genomic resources and new bioinformatic workflow for the carcinogenic parasite Clonorchis sinensis: Biotechnological implications.</title>
        <authorList>
            <person name="Wang D."/>
            <person name="Korhonen P.K."/>
            <person name="Gasser R.B."/>
            <person name="Young N.D."/>
        </authorList>
    </citation>
    <scope>NUCLEOTIDE SEQUENCE [LARGE SCALE GENOMIC DNA]</scope>
    <source>
        <strain evidence="2">Cs-k2</strain>
    </source>
</reference>
<dbReference type="EMBL" id="NIRI02000010">
    <property type="protein sequence ID" value="KAG5454425.1"/>
    <property type="molecule type" value="Genomic_DNA"/>
</dbReference>
<proteinExistence type="predicted"/>
<organism evidence="2 3">
    <name type="scientific">Clonorchis sinensis</name>
    <name type="common">Chinese liver fluke</name>
    <dbReference type="NCBI Taxonomy" id="79923"/>
    <lineage>
        <taxon>Eukaryota</taxon>
        <taxon>Metazoa</taxon>
        <taxon>Spiralia</taxon>
        <taxon>Lophotrochozoa</taxon>
        <taxon>Platyhelminthes</taxon>
        <taxon>Trematoda</taxon>
        <taxon>Digenea</taxon>
        <taxon>Opisthorchiida</taxon>
        <taxon>Opisthorchiata</taxon>
        <taxon>Opisthorchiidae</taxon>
        <taxon>Clonorchis</taxon>
    </lineage>
</organism>
<keyword evidence="3" id="KW-1185">Reference proteome</keyword>
<keyword evidence="1" id="KW-1133">Transmembrane helix</keyword>
<feature type="transmembrane region" description="Helical" evidence="1">
    <location>
        <begin position="17"/>
        <end position="38"/>
    </location>
</feature>
<dbReference type="Proteomes" id="UP000286415">
    <property type="component" value="Unassembled WGS sequence"/>
</dbReference>
<evidence type="ECO:0000313" key="3">
    <source>
        <dbReference type="Proteomes" id="UP000286415"/>
    </source>
</evidence>
<accession>A0A8T1MZZ1</accession>
<protein>
    <submittedName>
        <fullName evidence="2">Uncharacterized protein</fullName>
    </submittedName>
</protein>
<dbReference type="AlphaFoldDB" id="A0A8T1MZZ1"/>
<keyword evidence="1" id="KW-0812">Transmembrane</keyword>